<dbReference type="RefSeq" id="WP_173714979.1">
    <property type="nucleotide sequence ID" value="NZ_JABTAE010000001.1"/>
</dbReference>
<protein>
    <submittedName>
        <fullName evidence="1">Uncharacterized protein</fullName>
    </submittedName>
</protein>
<dbReference type="Proteomes" id="UP000190973">
    <property type="component" value="Unassembled WGS sequence"/>
</dbReference>
<sequence length="54" mass="6627">MNKMLFQTRRERIISFIKLLNKDLDLSFTEKEIEEDNFTHMPKKNNVIPFKRVE</sequence>
<gene>
    <name evidence="1" type="ORF">CLBCK_49760</name>
</gene>
<dbReference type="EMBL" id="LZZI01000235">
    <property type="protein sequence ID" value="OOM51690.1"/>
    <property type="molecule type" value="Genomic_DNA"/>
</dbReference>
<name>A0A1S8REN1_CLOBE</name>
<dbReference type="AlphaFoldDB" id="A0A1S8REN1"/>
<comment type="caution">
    <text evidence="1">The sequence shown here is derived from an EMBL/GenBank/DDBJ whole genome shotgun (WGS) entry which is preliminary data.</text>
</comment>
<organism evidence="1 2">
    <name type="scientific">Clostridium beijerinckii</name>
    <name type="common">Clostridium MP</name>
    <dbReference type="NCBI Taxonomy" id="1520"/>
    <lineage>
        <taxon>Bacteria</taxon>
        <taxon>Bacillati</taxon>
        <taxon>Bacillota</taxon>
        <taxon>Clostridia</taxon>
        <taxon>Eubacteriales</taxon>
        <taxon>Clostridiaceae</taxon>
        <taxon>Clostridium</taxon>
    </lineage>
</organism>
<proteinExistence type="predicted"/>
<evidence type="ECO:0000313" key="1">
    <source>
        <dbReference type="EMBL" id="OOM51690.1"/>
    </source>
</evidence>
<evidence type="ECO:0000313" key="2">
    <source>
        <dbReference type="Proteomes" id="UP000190973"/>
    </source>
</evidence>
<accession>A0A1S8REN1</accession>
<reference evidence="1 2" key="1">
    <citation type="submission" date="2016-05" db="EMBL/GenBank/DDBJ databases">
        <title>Microbial solvent formation.</title>
        <authorList>
            <person name="Poehlein A."/>
            <person name="Montoya Solano J.D."/>
            <person name="Flitsch S."/>
            <person name="Krabben P."/>
            <person name="Duerre P."/>
            <person name="Daniel R."/>
        </authorList>
    </citation>
    <scope>NUCLEOTIDE SEQUENCE [LARGE SCALE GENOMIC DNA]</scope>
    <source>
        <strain evidence="1 2">DSM 53</strain>
    </source>
</reference>